<reference evidence="4" key="1">
    <citation type="submission" date="2025-08" db="UniProtKB">
        <authorList>
            <consortium name="RefSeq"/>
        </authorList>
    </citation>
    <scope>IDENTIFICATION</scope>
</reference>
<dbReference type="AlphaFoldDB" id="A0AAJ6VKV3"/>
<dbReference type="GeneID" id="105359530"/>
<dbReference type="InterPro" id="IPR026983">
    <property type="entry name" value="DHC"/>
</dbReference>
<dbReference type="KEGG" id="csol:105359530"/>
<keyword evidence="3" id="KW-1185">Reference proteome</keyword>
<dbReference type="Pfam" id="PF08385">
    <property type="entry name" value="DHC_N1"/>
    <property type="match status" value="1"/>
</dbReference>
<evidence type="ECO:0000313" key="4">
    <source>
        <dbReference type="RefSeq" id="XP_011494445.1"/>
    </source>
</evidence>
<sequence length="664" mass="77897">MLQLEKQKVTVEKQKSVDSSKKSRMKISKIMSFESHREYLDMDTDEEEFGHEEILESQVEAPPEPYEPELTDNELDTLVQHAKDLTVLPGLSSESSWTESCLELIREYFRDSKYTVLTIYLSGEELRALLDFPDSSDDGLVYIIRTAGQIYRPGDNLKFGSVAGGVVNTIFKFVSGLYAPLVFKSDWSDSILHFVTCISGYTNILNMSAYVVIIKLFKLQILTKCHSVMKDKIFSNINDFLMQAMDATYKPMGMFILYIPWEVNLLKDVKQYSAKERESIISTKYETEQQSLINRLEKVTRMWIKQIQEALMILPNFTCQSYDITSEYEFWQSRYEILSCISIQLKNQQIVLIIEQLRNLRLWCINDFQTVVAKVGKALNDAVSNLIYLEIVLENCQIFTQPSQIYDCMPRILHIIRYIWNESSHYNVSRNVERLLCSLSSYVVEVCINSIDLKLMFNDLRVCQEIVQTTLTCCEIYSQIYDSIVRNCESSSDNWRVNKTIVFKCIEAFEQRCRDVCEICDVMKIYGSSNKINFGSTNGNYYETQYRRIKNDFIEIMNNMEISSDYTLNIMELKWFQDMSNFRCEVDQLENTMKNLLNNLFQDVVSVDMGIEMLYTLFQLKERPSFNNILRNKWMEVWEMFSEEIRDCSEESTEYEIYQDQVKL</sequence>
<dbReference type="PANTHER" id="PTHR46532:SF11">
    <property type="entry name" value="DYNEIN AXONEMAL HEAVY CHAIN 12"/>
    <property type="match status" value="1"/>
</dbReference>
<feature type="domain" description="Dynein heavy chain tail" evidence="2">
    <location>
        <begin position="293"/>
        <end position="652"/>
    </location>
</feature>
<evidence type="ECO:0000313" key="3">
    <source>
        <dbReference type="Proteomes" id="UP000695007"/>
    </source>
</evidence>
<feature type="region of interest" description="Disordered" evidence="1">
    <location>
        <begin position="1"/>
        <end position="23"/>
    </location>
</feature>
<dbReference type="InterPro" id="IPR013594">
    <property type="entry name" value="Dynein_heavy_tail"/>
</dbReference>
<dbReference type="GO" id="GO:0045505">
    <property type="term" value="F:dynein intermediate chain binding"/>
    <property type="evidence" value="ECO:0007669"/>
    <property type="project" value="InterPro"/>
</dbReference>
<proteinExistence type="predicted"/>
<name>A0AAJ6VKV3_9HYME</name>
<keyword evidence="4" id="KW-0966">Cell projection</keyword>
<organism evidence="3 4">
    <name type="scientific">Ceratosolen solmsi marchali</name>
    <dbReference type="NCBI Taxonomy" id="326594"/>
    <lineage>
        <taxon>Eukaryota</taxon>
        <taxon>Metazoa</taxon>
        <taxon>Ecdysozoa</taxon>
        <taxon>Arthropoda</taxon>
        <taxon>Hexapoda</taxon>
        <taxon>Insecta</taxon>
        <taxon>Pterygota</taxon>
        <taxon>Neoptera</taxon>
        <taxon>Endopterygota</taxon>
        <taxon>Hymenoptera</taxon>
        <taxon>Apocrita</taxon>
        <taxon>Proctotrupomorpha</taxon>
        <taxon>Chalcidoidea</taxon>
        <taxon>Agaonidae</taxon>
        <taxon>Agaoninae</taxon>
        <taxon>Ceratosolen</taxon>
    </lineage>
</organism>
<dbReference type="GO" id="GO:0051959">
    <property type="term" value="F:dynein light intermediate chain binding"/>
    <property type="evidence" value="ECO:0007669"/>
    <property type="project" value="InterPro"/>
</dbReference>
<dbReference type="Proteomes" id="UP000695007">
    <property type="component" value="Unplaced"/>
</dbReference>
<evidence type="ECO:0000256" key="1">
    <source>
        <dbReference type="SAM" id="MobiDB-lite"/>
    </source>
</evidence>
<keyword evidence="4" id="KW-0282">Flagellum</keyword>
<dbReference type="GO" id="GO:0007018">
    <property type="term" value="P:microtubule-based movement"/>
    <property type="evidence" value="ECO:0007669"/>
    <property type="project" value="InterPro"/>
</dbReference>
<keyword evidence="4" id="KW-0969">Cilium</keyword>
<evidence type="ECO:0000259" key="2">
    <source>
        <dbReference type="Pfam" id="PF08385"/>
    </source>
</evidence>
<feature type="compositionally biased region" description="Basic and acidic residues" evidence="1">
    <location>
        <begin position="1"/>
        <end position="21"/>
    </location>
</feature>
<dbReference type="RefSeq" id="XP_011494445.1">
    <property type="nucleotide sequence ID" value="XM_011496143.1"/>
</dbReference>
<gene>
    <name evidence="4" type="primary">LOC105359530</name>
</gene>
<protein>
    <submittedName>
        <fullName evidence="4">Dynein-1-beta heavy chain, flagellar inner arm I1 complex</fullName>
    </submittedName>
</protein>
<dbReference type="GO" id="GO:0005858">
    <property type="term" value="C:axonemal dynein complex"/>
    <property type="evidence" value="ECO:0007669"/>
    <property type="project" value="TreeGrafter"/>
</dbReference>
<dbReference type="PANTHER" id="PTHR46532">
    <property type="entry name" value="MALE FERTILITY FACTOR KL5"/>
    <property type="match status" value="1"/>
</dbReference>
<accession>A0AAJ6VKV3</accession>